<comment type="caution">
    <text evidence="2">The sequence shown here is derived from an EMBL/GenBank/DDBJ whole genome shotgun (WGS) entry which is preliminary data.</text>
</comment>
<evidence type="ECO:0000313" key="3">
    <source>
        <dbReference type="Proteomes" id="UP000499080"/>
    </source>
</evidence>
<evidence type="ECO:0000256" key="1">
    <source>
        <dbReference type="SAM" id="MobiDB-lite"/>
    </source>
</evidence>
<sequence length="145" mass="16358">MCAHSSCPPNHPLGFFLLARRRIIKLPLRIEHPLRVPDSSPSPSLLTRPHRKLPAQGRSWRSPRQLHHLRFGNPVLVFVSSPLCAQLRLIRASFWITAFPSSARRYAVTAPRVVVPLRRDTMCAGAPRSVLLFKHGFSRGFLLAS</sequence>
<dbReference type="EMBL" id="BGPR01002448">
    <property type="protein sequence ID" value="GBM73614.1"/>
    <property type="molecule type" value="Genomic_DNA"/>
</dbReference>
<reference evidence="2 3" key="1">
    <citation type="journal article" date="2019" name="Sci. Rep.">
        <title>Orb-weaving spider Araneus ventricosus genome elucidates the spidroin gene catalogue.</title>
        <authorList>
            <person name="Kono N."/>
            <person name="Nakamura H."/>
            <person name="Ohtoshi R."/>
            <person name="Moran D.A.P."/>
            <person name="Shinohara A."/>
            <person name="Yoshida Y."/>
            <person name="Fujiwara M."/>
            <person name="Mori M."/>
            <person name="Tomita M."/>
            <person name="Arakawa K."/>
        </authorList>
    </citation>
    <scope>NUCLEOTIDE SEQUENCE [LARGE SCALE GENOMIC DNA]</scope>
</reference>
<dbReference type="Proteomes" id="UP000499080">
    <property type="component" value="Unassembled WGS sequence"/>
</dbReference>
<evidence type="ECO:0000313" key="2">
    <source>
        <dbReference type="EMBL" id="GBM73614.1"/>
    </source>
</evidence>
<dbReference type="AlphaFoldDB" id="A0A4Y2I7J9"/>
<feature type="region of interest" description="Disordered" evidence="1">
    <location>
        <begin position="37"/>
        <end position="57"/>
    </location>
</feature>
<gene>
    <name evidence="2" type="ORF">AVEN_45015_1</name>
</gene>
<name>A0A4Y2I7J9_ARAVE</name>
<organism evidence="2 3">
    <name type="scientific">Araneus ventricosus</name>
    <name type="common">Orbweaver spider</name>
    <name type="synonym">Epeira ventricosa</name>
    <dbReference type="NCBI Taxonomy" id="182803"/>
    <lineage>
        <taxon>Eukaryota</taxon>
        <taxon>Metazoa</taxon>
        <taxon>Ecdysozoa</taxon>
        <taxon>Arthropoda</taxon>
        <taxon>Chelicerata</taxon>
        <taxon>Arachnida</taxon>
        <taxon>Araneae</taxon>
        <taxon>Araneomorphae</taxon>
        <taxon>Entelegynae</taxon>
        <taxon>Araneoidea</taxon>
        <taxon>Araneidae</taxon>
        <taxon>Araneus</taxon>
    </lineage>
</organism>
<accession>A0A4Y2I7J9</accession>
<keyword evidence="3" id="KW-1185">Reference proteome</keyword>
<proteinExistence type="predicted"/>
<protein>
    <submittedName>
        <fullName evidence="2">Uncharacterized protein</fullName>
    </submittedName>
</protein>